<dbReference type="AlphaFoldDB" id="W9UVY3"/>
<name>W9UVY3_9GAMM</name>
<keyword evidence="2" id="KW-1185">Reference proteome</keyword>
<dbReference type="Proteomes" id="UP000019464">
    <property type="component" value="Unassembled WGS sequence"/>
</dbReference>
<organism evidence="1 2">
    <name type="scientific">Nitrincola nitratireducens</name>
    <dbReference type="NCBI Taxonomy" id="1229521"/>
    <lineage>
        <taxon>Bacteria</taxon>
        <taxon>Pseudomonadati</taxon>
        <taxon>Pseudomonadota</taxon>
        <taxon>Gammaproteobacteria</taxon>
        <taxon>Oceanospirillales</taxon>
        <taxon>Oceanospirillaceae</taxon>
        <taxon>Nitrincola</taxon>
    </lineage>
</organism>
<evidence type="ECO:0000313" key="1">
    <source>
        <dbReference type="EMBL" id="EXJ11388.1"/>
    </source>
</evidence>
<evidence type="ECO:0000313" key="2">
    <source>
        <dbReference type="Proteomes" id="UP000019464"/>
    </source>
</evidence>
<reference evidence="2" key="1">
    <citation type="submission" date="2012-11" db="EMBL/GenBank/DDBJ databases">
        <authorList>
            <person name="Singh A."/>
            <person name="Pinnaka A.K."/>
            <person name="Vaidya B."/>
        </authorList>
    </citation>
    <scope>NUCLEOTIDE SEQUENCE [LARGE SCALE GENOMIC DNA]</scope>
    <source>
        <strain evidence="2">AK23</strain>
    </source>
</reference>
<proteinExistence type="predicted"/>
<gene>
    <name evidence="1" type="ORF">D791_01846</name>
</gene>
<accession>W9UVY3</accession>
<sequence>MHEQRDENGLISKLARDLVLIERKSFYGSEPERDRLKKMRELIDEISQEIQNDS</sequence>
<dbReference type="STRING" id="1229521.D791_01846"/>
<comment type="caution">
    <text evidence="1">The sequence shown here is derived from an EMBL/GenBank/DDBJ whole genome shotgun (WGS) entry which is preliminary data.</text>
</comment>
<reference evidence="1 2" key="2">
    <citation type="journal article" date="2015" name="Syst. Appl. Microbiol.">
        <title>Nitrincola nitratireducens sp. nov. isolated from a haloalkaline crater lake.</title>
        <authorList>
            <person name="Singh A."/>
            <person name="Vaidya B."/>
            <person name="Tanuku N.R."/>
            <person name="Pinnaka A.K."/>
        </authorList>
    </citation>
    <scope>NUCLEOTIDE SEQUENCE [LARGE SCALE GENOMIC DNA]</scope>
    <source>
        <strain evidence="1 2">AK23</strain>
    </source>
</reference>
<protein>
    <submittedName>
        <fullName evidence="1">Uncharacterized protein</fullName>
    </submittedName>
</protein>
<dbReference type="EMBL" id="AONB01000007">
    <property type="protein sequence ID" value="EXJ11388.1"/>
    <property type="molecule type" value="Genomic_DNA"/>
</dbReference>